<name>A0ACB8RYG9_9AGAM</name>
<evidence type="ECO:0000313" key="1">
    <source>
        <dbReference type="EMBL" id="KAI0049166.1"/>
    </source>
</evidence>
<sequence>MATLSRSRTPAVDDQISTLAATVPAPFPSDLLRQASPHLPHVSRDSAQPEDVRRTATPSKRHSHTPTLPSIEQEHVLGEQAIANANVHDVLPSIANVQASVLTTLTDLLSSSKPWQPTLPDRRHSLPARASSSRADTQQPQPTLQALIINLRSRNPDAEMSEAASPTNEAALLHELQGHVDTLSQTLVDEDADLARTLVSLLAHISRLSALGVSPSPSPPPTGTWAGQGTDNVFESLTRQLSDFQIQHQTHGADSESLPPVLAVEKALLWNRIDTHLDTVLQLCRQRRGLCVADTLPQYEARGYEVEGPPGYEHPDALDVKSSSTSTTIGQVSTTAANEKMLLDLDSVTMAIDRLYRVAPQLHNQRVELKSSKLEQLERARLAEDVSGLVDGKLKERELEHIVDMIGKASERKYSDQTVTLNGGMKARMDRARQREQAKRQEFVDKLIEHSDAGRMHSQDASFPSLKPKDPEAMLTLPEFIRESVPKALQSPPDPDAIISLREAALEGQPLDPAVHRPLKRTKSGKSLRSRSMSAPALNWLLPAGSRSGSEARPVKPARISRPSSSSGRKSAGLVPQVLSVAYVAEHHENLRHILAFITVSGTIAGVNLEAAVVPPEGDSLLPSLVVRSGTTESPPLALPVRVSPGAQDVRVQGMHYEVKISAFDAAPAPEPIPLLDATQLLADHPTAFICAMCSLPLVQSARIARYDDLPSEHWEELVDAWMCHSDQKLAAQVARHGQGFWPEVGQALVGGSYILFDASVVVKNNLWPSDQPKHGEEWRTVRCTCGTISGRCLDHVTPDGQKTTVYRLVKYAIRPVSLSAEPLRIPLSAFIVEDMAELARAHATYRFVVVDEEEERPRLLVWLFKPNIRLSYLTQSPYLLPKQGTFQAAKVLYKIIGPSTTYTDLPSLLDRYPGFPQAEQLMYPMDTCTSLAGLLRESNRSYPESMRVMTGLDVGWLLRG</sequence>
<organism evidence="1 2">
    <name type="scientific">Auriscalpium vulgare</name>
    <dbReference type="NCBI Taxonomy" id="40419"/>
    <lineage>
        <taxon>Eukaryota</taxon>
        <taxon>Fungi</taxon>
        <taxon>Dikarya</taxon>
        <taxon>Basidiomycota</taxon>
        <taxon>Agaricomycotina</taxon>
        <taxon>Agaricomycetes</taxon>
        <taxon>Russulales</taxon>
        <taxon>Auriscalpiaceae</taxon>
        <taxon>Auriscalpium</taxon>
    </lineage>
</organism>
<reference evidence="1" key="1">
    <citation type="submission" date="2021-02" db="EMBL/GenBank/DDBJ databases">
        <authorList>
            <consortium name="DOE Joint Genome Institute"/>
            <person name="Ahrendt S."/>
            <person name="Looney B.P."/>
            <person name="Miyauchi S."/>
            <person name="Morin E."/>
            <person name="Drula E."/>
            <person name="Courty P.E."/>
            <person name="Chicoki N."/>
            <person name="Fauchery L."/>
            <person name="Kohler A."/>
            <person name="Kuo A."/>
            <person name="Labutti K."/>
            <person name="Pangilinan J."/>
            <person name="Lipzen A."/>
            <person name="Riley R."/>
            <person name="Andreopoulos W."/>
            <person name="He G."/>
            <person name="Johnson J."/>
            <person name="Barry K.W."/>
            <person name="Grigoriev I.V."/>
            <person name="Nagy L."/>
            <person name="Hibbett D."/>
            <person name="Henrissat B."/>
            <person name="Matheny P.B."/>
            <person name="Labbe J."/>
            <person name="Martin F."/>
        </authorList>
    </citation>
    <scope>NUCLEOTIDE SEQUENCE</scope>
    <source>
        <strain evidence="1">FP105234-sp</strain>
    </source>
</reference>
<dbReference type="EMBL" id="MU275876">
    <property type="protein sequence ID" value="KAI0049166.1"/>
    <property type="molecule type" value="Genomic_DNA"/>
</dbReference>
<accession>A0ACB8RYG9</accession>
<dbReference type="Proteomes" id="UP000814033">
    <property type="component" value="Unassembled WGS sequence"/>
</dbReference>
<protein>
    <submittedName>
        <fullName evidence="1">Uncharacterized protein</fullName>
    </submittedName>
</protein>
<proteinExistence type="predicted"/>
<evidence type="ECO:0000313" key="2">
    <source>
        <dbReference type="Proteomes" id="UP000814033"/>
    </source>
</evidence>
<keyword evidence="2" id="KW-1185">Reference proteome</keyword>
<comment type="caution">
    <text evidence="1">The sequence shown here is derived from an EMBL/GenBank/DDBJ whole genome shotgun (WGS) entry which is preliminary data.</text>
</comment>
<reference evidence="1" key="2">
    <citation type="journal article" date="2022" name="New Phytol.">
        <title>Evolutionary transition to the ectomycorrhizal habit in the genomes of a hyperdiverse lineage of mushroom-forming fungi.</title>
        <authorList>
            <person name="Looney B."/>
            <person name="Miyauchi S."/>
            <person name="Morin E."/>
            <person name="Drula E."/>
            <person name="Courty P.E."/>
            <person name="Kohler A."/>
            <person name="Kuo A."/>
            <person name="LaButti K."/>
            <person name="Pangilinan J."/>
            <person name="Lipzen A."/>
            <person name="Riley R."/>
            <person name="Andreopoulos W."/>
            <person name="He G."/>
            <person name="Johnson J."/>
            <person name="Nolan M."/>
            <person name="Tritt A."/>
            <person name="Barry K.W."/>
            <person name="Grigoriev I.V."/>
            <person name="Nagy L.G."/>
            <person name="Hibbett D."/>
            <person name="Henrissat B."/>
            <person name="Matheny P.B."/>
            <person name="Labbe J."/>
            <person name="Martin F.M."/>
        </authorList>
    </citation>
    <scope>NUCLEOTIDE SEQUENCE</scope>
    <source>
        <strain evidence="1">FP105234-sp</strain>
    </source>
</reference>
<gene>
    <name evidence="1" type="ORF">FA95DRAFT_1538607</name>
</gene>